<feature type="coiled-coil region" evidence="1">
    <location>
        <begin position="22"/>
        <end position="68"/>
    </location>
</feature>
<dbReference type="Gene3D" id="1.20.1260.10">
    <property type="match status" value="1"/>
</dbReference>
<dbReference type="SUPFAM" id="SSF47240">
    <property type="entry name" value="Ferritin-like"/>
    <property type="match status" value="1"/>
</dbReference>
<protein>
    <submittedName>
        <fullName evidence="2">Rubrerythrin</fullName>
    </submittedName>
</protein>
<dbReference type="EMBL" id="OX458333">
    <property type="protein sequence ID" value="CAI8816792.1"/>
    <property type="molecule type" value="Genomic_DNA"/>
</dbReference>
<evidence type="ECO:0000313" key="3">
    <source>
        <dbReference type="Proteomes" id="UP001162030"/>
    </source>
</evidence>
<gene>
    <name evidence="2" type="ORF">MSZNOR_1881</name>
</gene>
<dbReference type="Proteomes" id="UP001162030">
    <property type="component" value="Chromosome"/>
</dbReference>
<dbReference type="RefSeq" id="WP_026608672.1">
    <property type="nucleotide sequence ID" value="NZ_OX458333.1"/>
</dbReference>
<name>A0ABN8X1J7_9GAMM</name>
<dbReference type="InterPro" id="IPR009078">
    <property type="entry name" value="Ferritin-like_SF"/>
</dbReference>
<sequence length="156" mass="18400">MEQQMHNFEQVKDVLDYGIHLHNQLTELYDSLNQQNDQARVKMLLDYLSRHEKNREEAMQRFENGSRKSILNLWLQYSPGSNVEQLLKNCAVRPNMSVDDVIKIAMAFDDALIELYKDAASIVDDPHAKEVFTNLAEMEEQEKHRFIRDAEWMDDL</sequence>
<accession>A0ABN8X1J7</accession>
<organism evidence="2 3">
    <name type="scientific">Methylocaldum szegediense</name>
    <dbReference type="NCBI Taxonomy" id="73780"/>
    <lineage>
        <taxon>Bacteria</taxon>
        <taxon>Pseudomonadati</taxon>
        <taxon>Pseudomonadota</taxon>
        <taxon>Gammaproteobacteria</taxon>
        <taxon>Methylococcales</taxon>
        <taxon>Methylococcaceae</taxon>
        <taxon>Methylocaldum</taxon>
    </lineage>
</organism>
<reference evidence="2 3" key="1">
    <citation type="submission" date="2023-03" db="EMBL/GenBank/DDBJ databases">
        <authorList>
            <person name="Pearce D."/>
        </authorList>
    </citation>
    <scope>NUCLEOTIDE SEQUENCE [LARGE SCALE GENOMIC DNA]</scope>
    <source>
        <strain evidence="2">Msz</strain>
    </source>
</reference>
<proteinExistence type="predicted"/>
<dbReference type="InterPro" id="IPR012347">
    <property type="entry name" value="Ferritin-like"/>
</dbReference>
<evidence type="ECO:0000313" key="2">
    <source>
        <dbReference type="EMBL" id="CAI8816792.1"/>
    </source>
</evidence>
<evidence type="ECO:0000256" key="1">
    <source>
        <dbReference type="SAM" id="Coils"/>
    </source>
</evidence>
<keyword evidence="3" id="KW-1185">Reference proteome</keyword>
<keyword evidence="1" id="KW-0175">Coiled coil</keyword>